<protein>
    <submittedName>
        <fullName evidence="1">Methyltransferase domain-containing protein</fullName>
    </submittedName>
</protein>
<evidence type="ECO:0000313" key="2">
    <source>
        <dbReference type="Proteomes" id="UP001367771"/>
    </source>
</evidence>
<keyword evidence="2" id="KW-1185">Reference proteome</keyword>
<proteinExistence type="predicted"/>
<dbReference type="GO" id="GO:0032259">
    <property type="term" value="P:methylation"/>
    <property type="evidence" value="ECO:0007669"/>
    <property type="project" value="UniProtKB-KW"/>
</dbReference>
<dbReference type="InterPro" id="IPR029063">
    <property type="entry name" value="SAM-dependent_MTases_sf"/>
</dbReference>
<dbReference type="GO" id="GO:0008168">
    <property type="term" value="F:methyltransferase activity"/>
    <property type="evidence" value="ECO:0007669"/>
    <property type="project" value="UniProtKB-KW"/>
</dbReference>
<accession>A0ABU8H4C5</accession>
<reference evidence="1 2" key="1">
    <citation type="journal article" date="2013" name="Int. J. Syst. Evol. Microbiol.">
        <title>Sphingomonas kyungheensis sp. nov., a bacterium with ginsenoside-converting activity isolated from soil of a ginseng field.</title>
        <authorList>
            <person name="Son H.M."/>
            <person name="Yang J.E."/>
            <person name="Park Y."/>
            <person name="Han C.K."/>
            <person name="Kim S.G."/>
            <person name="Kook M."/>
            <person name="Yi T.H."/>
        </authorList>
    </citation>
    <scope>NUCLEOTIDE SEQUENCE [LARGE SCALE GENOMIC DNA]</scope>
    <source>
        <strain evidence="1 2">LMG 26582</strain>
    </source>
</reference>
<dbReference type="SUPFAM" id="SSF53335">
    <property type="entry name" value="S-adenosyl-L-methionine-dependent methyltransferases"/>
    <property type="match status" value="1"/>
</dbReference>
<name>A0ABU8H4C5_9SPHN</name>
<dbReference type="Gene3D" id="3.40.50.150">
    <property type="entry name" value="Vaccinia Virus protein VP39"/>
    <property type="match status" value="1"/>
</dbReference>
<dbReference type="Proteomes" id="UP001367771">
    <property type="component" value="Unassembled WGS sequence"/>
</dbReference>
<dbReference type="PANTHER" id="PTHR43861">
    <property type="entry name" value="TRANS-ACONITATE 2-METHYLTRANSFERASE-RELATED"/>
    <property type="match status" value="1"/>
</dbReference>
<keyword evidence="1" id="KW-0808">Transferase</keyword>
<sequence>MQDGYYDHSRPEALDLLPTCPSRILDIGCGRGGVTRALKVRCPQARSVGLDLFLDPANDYAAIFDDFAQIDLERDALPVDVSTFDLVLLLDVLEHLRDPETLLTQLADAAKEGCYFLVSLPNFHYYSNLLTIVRSGRFPYDDAGILDRTHVRFFGLEDAKEMLSKRLQIVRMIAFNPFENLKSRIIGKILGDRYRAYQNIFLCRKI</sequence>
<comment type="caution">
    <text evidence="1">The sequence shown here is derived from an EMBL/GenBank/DDBJ whole genome shotgun (WGS) entry which is preliminary data.</text>
</comment>
<keyword evidence="1" id="KW-0489">Methyltransferase</keyword>
<dbReference type="RefSeq" id="WP_336545504.1">
    <property type="nucleotide sequence ID" value="NZ_JBBBDM010000005.1"/>
</dbReference>
<gene>
    <name evidence="1" type="ORF">V8201_12470</name>
</gene>
<evidence type="ECO:0000313" key="1">
    <source>
        <dbReference type="EMBL" id="MEI5687896.1"/>
    </source>
</evidence>
<organism evidence="1 2">
    <name type="scientific">Sphingomonas kyungheensis</name>
    <dbReference type="NCBI Taxonomy" id="1069987"/>
    <lineage>
        <taxon>Bacteria</taxon>
        <taxon>Pseudomonadati</taxon>
        <taxon>Pseudomonadota</taxon>
        <taxon>Alphaproteobacteria</taxon>
        <taxon>Sphingomonadales</taxon>
        <taxon>Sphingomonadaceae</taxon>
        <taxon>Sphingomonas</taxon>
    </lineage>
</organism>
<dbReference type="Pfam" id="PF13489">
    <property type="entry name" value="Methyltransf_23"/>
    <property type="match status" value="1"/>
</dbReference>
<dbReference type="EMBL" id="JBBBDM010000005">
    <property type="protein sequence ID" value="MEI5687896.1"/>
    <property type="molecule type" value="Genomic_DNA"/>
</dbReference>